<gene>
    <name evidence="1" type="ORF">MLE19_17515</name>
</gene>
<protein>
    <submittedName>
        <fullName evidence="1">Uncharacterized protein</fullName>
    </submittedName>
</protein>
<comment type="caution">
    <text evidence="1">The sequence shown here is derived from an EMBL/GenBank/DDBJ whole genome shotgun (WGS) entry which is preliminary data.</text>
</comment>
<dbReference type="Proteomes" id="UP001320609">
    <property type="component" value="Unassembled WGS sequence"/>
</dbReference>
<name>A0ABS9SAK9_9GAMM</name>
<organism evidence="1 2">
    <name type="scientific">Vreelandella neptunia</name>
    <dbReference type="NCBI Taxonomy" id="115551"/>
    <lineage>
        <taxon>Bacteria</taxon>
        <taxon>Pseudomonadati</taxon>
        <taxon>Pseudomonadota</taxon>
        <taxon>Gammaproteobacteria</taxon>
        <taxon>Oceanospirillales</taxon>
        <taxon>Halomonadaceae</taxon>
        <taxon>Vreelandella</taxon>
    </lineage>
</organism>
<reference evidence="1 2" key="1">
    <citation type="submission" date="2022-03" db="EMBL/GenBank/DDBJ databases">
        <title>Genomic signatures underlying metal tolerance in selected Arctic bacterial isolates.</title>
        <authorList>
            <person name="Thomas F.A."/>
            <person name="Venkatachalam S."/>
            <person name="Krishnan K.P."/>
        </authorList>
    </citation>
    <scope>NUCLEOTIDE SEQUENCE [LARGE SCALE GENOMIC DNA]</scope>
    <source>
        <strain evidence="1 2">HM116</strain>
    </source>
</reference>
<dbReference type="EMBL" id="JAKVTW010000016">
    <property type="protein sequence ID" value="MCH4813136.1"/>
    <property type="molecule type" value="Genomic_DNA"/>
</dbReference>
<dbReference type="RefSeq" id="WP_240719420.1">
    <property type="nucleotide sequence ID" value="NZ_JAKVTW010000016.1"/>
</dbReference>
<accession>A0ABS9SAK9</accession>
<proteinExistence type="predicted"/>
<keyword evidence="2" id="KW-1185">Reference proteome</keyword>
<evidence type="ECO:0000313" key="2">
    <source>
        <dbReference type="Proteomes" id="UP001320609"/>
    </source>
</evidence>
<evidence type="ECO:0000313" key="1">
    <source>
        <dbReference type="EMBL" id="MCH4813136.1"/>
    </source>
</evidence>
<sequence>MSLLHGRTSGLSHIVNNSRYGLGISIKPEIEQKSVNNFFKRGKGDLQVELLERDNDYATFQVTMNSKTLDNPITTQIESRIDGTKAIDNPMETVNQSTSFFLDASNDIFNKSRGKLAELYPDYKKDLEGFDFTKMEAVAIKVQNQISNALTYGSEIANNMDKEEVKAPKAKKVKSLSLSM</sequence>